<dbReference type="GO" id="GO:0046872">
    <property type="term" value="F:metal ion binding"/>
    <property type="evidence" value="ECO:0007669"/>
    <property type="project" value="UniProtKB-KW"/>
</dbReference>
<protein>
    <recommendedName>
        <fullName evidence="12">D-serine dehydratase</fullName>
        <ecNumber evidence="11">4.3.1.18</ecNumber>
    </recommendedName>
    <alternativeName>
        <fullName evidence="13">D-serine deaminase</fullName>
    </alternativeName>
</protein>
<evidence type="ECO:0000313" key="16">
    <source>
        <dbReference type="Proteomes" id="UP000029867"/>
    </source>
</evidence>
<dbReference type="GO" id="GO:0009636">
    <property type="term" value="P:response to toxic substance"/>
    <property type="evidence" value="ECO:0007669"/>
    <property type="project" value="UniProtKB-KW"/>
</dbReference>
<evidence type="ECO:0000259" key="14">
    <source>
        <dbReference type="SMART" id="SM01119"/>
    </source>
</evidence>
<dbReference type="Pfam" id="PF01168">
    <property type="entry name" value="Ala_racemase_N"/>
    <property type="match status" value="1"/>
</dbReference>
<gene>
    <name evidence="15" type="ORF">JL09_g2491</name>
</gene>
<proteinExistence type="inferred from homology"/>
<comment type="similarity">
    <text evidence="3">Belongs to the DSD1 family.</text>
</comment>
<name>A0A099P2E6_PICKU</name>
<comment type="cofactor">
    <cofactor evidence="1">
        <name>pyridoxal 5'-phosphate</name>
        <dbReference type="ChEBI" id="CHEBI:597326"/>
    </cofactor>
</comment>
<reference evidence="16" key="1">
    <citation type="journal article" date="2014" name="Microb. Cell Fact.">
        <title>Exploiting Issatchenkia orientalis SD108 for succinic acid production.</title>
        <authorList>
            <person name="Xiao H."/>
            <person name="Shao Z."/>
            <person name="Jiang Y."/>
            <person name="Dole S."/>
            <person name="Zhao H."/>
        </authorList>
    </citation>
    <scope>NUCLEOTIDE SEQUENCE [LARGE SCALE GENOMIC DNA]</scope>
    <source>
        <strain evidence="16">SD108</strain>
    </source>
</reference>
<keyword evidence="7" id="KW-0663">Pyridoxal phosphate</keyword>
<comment type="cofactor">
    <cofactor evidence="2">
        <name>Zn(2+)</name>
        <dbReference type="ChEBI" id="CHEBI:29105"/>
    </cofactor>
</comment>
<dbReference type="GO" id="GO:0008721">
    <property type="term" value="F:D-serine ammonia-lyase activity"/>
    <property type="evidence" value="ECO:0007669"/>
    <property type="project" value="UniProtKB-EC"/>
</dbReference>
<accession>A0A099P2E6</accession>
<comment type="function">
    <text evidence="10">Catalyzes the conversion of D-serine to pyruvate and ammonia. May play a role in D-serine detoxification.</text>
</comment>
<dbReference type="PANTHER" id="PTHR28004:SF2">
    <property type="entry name" value="D-SERINE DEHYDRATASE"/>
    <property type="match status" value="1"/>
</dbReference>
<evidence type="ECO:0000256" key="3">
    <source>
        <dbReference type="ARBA" id="ARBA00005323"/>
    </source>
</evidence>
<evidence type="ECO:0000256" key="5">
    <source>
        <dbReference type="ARBA" id="ARBA00022723"/>
    </source>
</evidence>
<dbReference type="PANTHER" id="PTHR28004">
    <property type="entry name" value="ZGC:162816-RELATED"/>
    <property type="match status" value="1"/>
</dbReference>
<dbReference type="Pfam" id="PF14031">
    <property type="entry name" value="D-ser_dehydrat"/>
    <property type="match status" value="1"/>
</dbReference>
<dbReference type="InterPro" id="IPR051466">
    <property type="entry name" value="D-amino_acid_metab_enzyme"/>
</dbReference>
<sequence>MPFPYQLTPLADKSELLKQYKGKKKSELPTPSFIVNQKTASENCGNMLRNARAIKAKFRAHVKTHKTLEGALLQLGEGEFSTDRLVVSTLMELWNLLHLVEQGLVSDILLSLPVVESRLDELKDLVTKYPQLKLRLMVDNYRQLEILTKYTEKTGLAYKWSVFVKVNMGTNRAGLTKSDPELEEMIKQLATSQSQISKYISLYGFYCHAGHAYGSRSSDQARSYLIDEISNGNEACKKAKEINQSLELVVSFGSTPTAHSSSLSEAVLKEIESIGELHGELELHAGNYPFCDLQQVGTGCVSPNGVSCRILADVVSSYPDRGSKLPGEQLINAGVIAMSRESGPIPGYGQITSPSGYGDWIIGRLSQEHGILVPSSEDCKLFPLSTRVEIIPQHSCITAASYPWYFVFDSDDDDATVTDIWVPFRGW</sequence>
<dbReference type="InterPro" id="IPR029066">
    <property type="entry name" value="PLP-binding_barrel"/>
</dbReference>
<comment type="caution">
    <text evidence="15">The sequence shown here is derived from an EMBL/GenBank/DDBJ whole genome shotgun (WGS) entry which is preliminary data.</text>
</comment>
<feature type="domain" description="D-serine dehydratase-like" evidence="14">
    <location>
        <begin position="307"/>
        <end position="409"/>
    </location>
</feature>
<keyword evidence="6" id="KW-0862">Zinc</keyword>
<dbReference type="HOGENOM" id="CLU_031639_0_0_1"/>
<dbReference type="EMBL" id="JQFK01000021">
    <property type="protein sequence ID" value="KGK38367.1"/>
    <property type="molecule type" value="Genomic_DNA"/>
</dbReference>
<dbReference type="SMART" id="SM01119">
    <property type="entry name" value="D-ser_dehydrat"/>
    <property type="match status" value="1"/>
</dbReference>
<evidence type="ECO:0000256" key="10">
    <source>
        <dbReference type="ARBA" id="ARBA00055764"/>
    </source>
</evidence>
<evidence type="ECO:0000256" key="12">
    <source>
        <dbReference type="ARBA" id="ARBA00069616"/>
    </source>
</evidence>
<dbReference type="InterPro" id="IPR001608">
    <property type="entry name" value="Ala_racemase_N"/>
</dbReference>
<evidence type="ECO:0000256" key="8">
    <source>
        <dbReference type="ARBA" id="ARBA00023239"/>
    </source>
</evidence>
<keyword evidence="5" id="KW-0479">Metal-binding</keyword>
<dbReference type="InterPro" id="IPR026956">
    <property type="entry name" value="D-ser_dehydrat-like_dom"/>
</dbReference>
<organism evidence="15 16">
    <name type="scientific">Pichia kudriavzevii</name>
    <name type="common">Yeast</name>
    <name type="synonym">Issatchenkia orientalis</name>
    <dbReference type="NCBI Taxonomy" id="4909"/>
    <lineage>
        <taxon>Eukaryota</taxon>
        <taxon>Fungi</taxon>
        <taxon>Dikarya</taxon>
        <taxon>Ascomycota</taxon>
        <taxon>Saccharomycotina</taxon>
        <taxon>Pichiomycetes</taxon>
        <taxon>Pichiales</taxon>
        <taxon>Pichiaceae</taxon>
        <taxon>Pichia</taxon>
    </lineage>
</organism>
<dbReference type="Gene3D" id="3.20.20.10">
    <property type="entry name" value="Alanine racemase"/>
    <property type="match status" value="1"/>
</dbReference>
<evidence type="ECO:0000256" key="7">
    <source>
        <dbReference type="ARBA" id="ARBA00022898"/>
    </source>
</evidence>
<evidence type="ECO:0000313" key="15">
    <source>
        <dbReference type="EMBL" id="KGK38367.1"/>
    </source>
</evidence>
<evidence type="ECO:0000256" key="9">
    <source>
        <dbReference type="ARBA" id="ARBA00051198"/>
    </source>
</evidence>
<keyword evidence="4" id="KW-0216">Detoxification</keyword>
<dbReference type="AlphaFoldDB" id="A0A099P2E6"/>
<dbReference type="Gene3D" id="2.40.37.20">
    <property type="entry name" value="D-serine dehydratase-like domain"/>
    <property type="match status" value="1"/>
</dbReference>
<evidence type="ECO:0000256" key="6">
    <source>
        <dbReference type="ARBA" id="ARBA00022833"/>
    </source>
</evidence>
<evidence type="ECO:0000256" key="4">
    <source>
        <dbReference type="ARBA" id="ARBA00022575"/>
    </source>
</evidence>
<evidence type="ECO:0000256" key="1">
    <source>
        <dbReference type="ARBA" id="ARBA00001933"/>
    </source>
</evidence>
<dbReference type="FunFam" id="3.20.20.10:FF:000016">
    <property type="entry name" value="D-serine dehydratase"/>
    <property type="match status" value="1"/>
</dbReference>
<keyword evidence="8" id="KW-0456">Lyase</keyword>
<evidence type="ECO:0000256" key="13">
    <source>
        <dbReference type="ARBA" id="ARBA00075219"/>
    </source>
</evidence>
<comment type="catalytic activity">
    <reaction evidence="9">
        <text>D-serine = pyruvate + NH4(+)</text>
        <dbReference type="Rhea" id="RHEA:13977"/>
        <dbReference type="ChEBI" id="CHEBI:15361"/>
        <dbReference type="ChEBI" id="CHEBI:28938"/>
        <dbReference type="ChEBI" id="CHEBI:35247"/>
        <dbReference type="EC" id="4.3.1.18"/>
    </reaction>
    <physiologicalReaction direction="left-to-right" evidence="9">
        <dbReference type="Rhea" id="RHEA:13978"/>
    </physiologicalReaction>
</comment>
<dbReference type="VEuPathDB" id="FungiDB:C5L36_0D02030"/>
<dbReference type="InterPro" id="IPR042208">
    <property type="entry name" value="D-ser_dehydrat-like_sf"/>
</dbReference>
<dbReference type="EC" id="4.3.1.18" evidence="11"/>
<dbReference type="eggNOG" id="ENOG502QRZ0">
    <property type="taxonomic scope" value="Eukaryota"/>
</dbReference>
<dbReference type="SUPFAM" id="SSF51419">
    <property type="entry name" value="PLP-binding barrel"/>
    <property type="match status" value="1"/>
</dbReference>
<dbReference type="Proteomes" id="UP000029867">
    <property type="component" value="Unassembled WGS sequence"/>
</dbReference>
<evidence type="ECO:0000256" key="2">
    <source>
        <dbReference type="ARBA" id="ARBA00001947"/>
    </source>
</evidence>
<evidence type="ECO:0000256" key="11">
    <source>
        <dbReference type="ARBA" id="ARBA00066349"/>
    </source>
</evidence>
<dbReference type="GO" id="GO:0036088">
    <property type="term" value="P:D-serine catabolic process"/>
    <property type="evidence" value="ECO:0007669"/>
    <property type="project" value="TreeGrafter"/>
</dbReference>